<name>A0ABT1BYF5_9BACT</name>
<dbReference type="Pfam" id="PF07980">
    <property type="entry name" value="SusD_RagB"/>
    <property type="match status" value="1"/>
</dbReference>
<evidence type="ECO:0000313" key="8">
    <source>
        <dbReference type="EMBL" id="MCO6025408.1"/>
    </source>
</evidence>
<keyword evidence="4" id="KW-0472">Membrane</keyword>
<dbReference type="InterPro" id="IPR012944">
    <property type="entry name" value="SusD_RagB_dom"/>
</dbReference>
<accession>A0ABT1BYF5</accession>
<dbReference type="PROSITE" id="PS51257">
    <property type="entry name" value="PROKAR_LIPOPROTEIN"/>
    <property type="match status" value="1"/>
</dbReference>
<dbReference type="InterPro" id="IPR011990">
    <property type="entry name" value="TPR-like_helical_dom_sf"/>
</dbReference>
<organism evidence="8 9">
    <name type="scientific">Segatella cerevisiae</name>
    <dbReference type="NCBI Taxonomy" id="2053716"/>
    <lineage>
        <taxon>Bacteria</taxon>
        <taxon>Pseudomonadati</taxon>
        <taxon>Bacteroidota</taxon>
        <taxon>Bacteroidia</taxon>
        <taxon>Bacteroidales</taxon>
        <taxon>Prevotellaceae</taxon>
        <taxon>Segatella</taxon>
    </lineage>
</organism>
<evidence type="ECO:0000259" key="6">
    <source>
        <dbReference type="Pfam" id="PF07980"/>
    </source>
</evidence>
<keyword evidence="3" id="KW-0732">Signal</keyword>
<dbReference type="EMBL" id="JAMXLY010000017">
    <property type="protein sequence ID" value="MCO6025408.1"/>
    <property type="molecule type" value="Genomic_DNA"/>
</dbReference>
<evidence type="ECO:0000256" key="1">
    <source>
        <dbReference type="ARBA" id="ARBA00004442"/>
    </source>
</evidence>
<dbReference type="InterPro" id="IPR033985">
    <property type="entry name" value="SusD-like_N"/>
</dbReference>
<protein>
    <submittedName>
        <fullName evidence="8">RagB/SusD family nutrient uptake outer membrane protein</fullName>
    </submittedName>
</protein>
<keyword evidence="9" id="KW-1185">Reference proteome</keyword>
<dbReference type="Gene3D" id="1.25.40.390">
    <property type="match status" value="1"/>
</dbReference>
<comment type="similarity">
    <text evidence="2">Belongs to the SusD family.</text>
</comment>
<comment type="caution">
    <text evidence="8">The sequence shown here is derived from an EMBL/GenBank/DDBJ whole genome shotgun (WGS) entry which is preliminary data.</text>
</comment>
<comment type="subcellular location">
    <subcellularLocation>
        <location evidence="1">Cell outer membrane</location>
    </subcellularLocation>
</comment>
<evidence type="ECO:0000259" key="7">
    <source>
        <dbReference type="Pfam" id="PF14322"/>
    </source>
</evidence>
<evidence type="ECO:0000256" key="2">
    <source>
        <dbReference type="ARBA" id="ARBA00006275"/>
    </source>
</evidence>
<keyword evidence="5" id="KW-0998">Cell outer membrane</keyword>
<feature type="domain" description="RagB/SusD" evidence="6">
    <location>
        <begin position="316"/>
        <end position="583"/>
    </location>
</feature>
<evidence type="ECO:0000256" key="5">
    <source>
        <dbReference type="ARBA" id="ARBA00023237"/>
    </source>
</evidence>
<proteinExistence type="inferred from homology"/>
<reference evidence="8 9" key="1">
    <citation type="submission" date="2022-06" db="EMBL/GenBank/DDBJ databases">
        <title>A taxonomic note on the genus Prevotella: Description of four novel genera and emended description of the genera Hallella and Xylanibacter.</title>
        <authorList>
            <person name="Hitch T.C.A."/>
        </authorList>
    </citation>
    <scope>NUCLEOTIDE SEQUENCE [LARGE SCALE GENOMIC DNA]</scope>
    <source>
        <strain evidence="8 9">DSM 100619</strain>
    </source>
</reference>
<dbReference type="SUPFAM" id="SSF48452">
    <property type="entry name" value="TPR-like"/>
    <property type="match status" value="1"/>
</dbReference>
<dbReference type="Pfam" id="PF14322">
    <property type="entry name" value="SusD-like_3"/>
    <property type="match status" value="1"/>
</dbReference>
<evidence type="ECO:0000256" key="4">
    <source>
        <dbReference type="ARBA" id="ARBA00023136"/>
    </source>
</evidence>
<gene>
    <name evidence="8" type="ORF">NG821_06065</name>
</gene>
<sequence length="584" mass="66068">MKINKNILGITCILLGLASCSDQLNYHEYDNVNKDYISRIYDRVDGLVSNIYSQLDYDYGDSYGGGMLSSASDESVYCNTSATVNTFFNGSWSASNPLSSQWSASYYAIADCNDFLYNFKDLDFEDQLNTDNYYRNLAQYERFPYEVKLLRAYFYFLLVRQYGDIPYYTANLTPEERNTLKRMPAEDVLDSVIATCNAVQDHLPIDYTNLGSNTMSPAETGRFNKLVAMSLKARAALYAASPLFNADGSHNDKYLLAAQTCQAVLDSAALQNIHLGNYTSNWGPSNFMPGNSNNPEMIYARRVDDYNKPESRNFPVGIGSAGAGGNCPSETLAEAFQTKNGYDVILTDNGFESQDPTFNPEKPFDNRDPRFGMVFAVNGEKKWPTVNGNALETFYGGVSGEPKVGGTPTGYYLKKLLDGSLDLSSTGTKKTSRHSWMTFRLGEIYLDYAEAAFRATGSYTTVPQGCKLTALQAVNMIRERTGVNMPALPSNMTNDEFWEKYKNERFVEMCFEDQRFFDVRRWKEADQYFKKIKELKITKNADGSLSYRPDYQVREWDDKMYFFPIPQVDILKSNGNLTQNPGWK</sequence>
<evidence type="ECO:0000256" key="3">
    <source>
        <dbReference type="ARBA" id="ARBA00022729"/>
    </source>
</evidence>
<dbReference type="Proteomes" id="UP001204015">
    <property type="component" value="Unassembled WGS sequence"/>
</dbReference>
<dbReference type="RefSeq" id="WP_252760766.1">
    <property type="nucleotide sequence ID" value="NZ_JAMXLY010000017.1"/>
</dbReference>
<evidence type="ECO:0000313" key="9">
    <source>
        <dbReference type="Proteomes" id="UP001204015"/>
    </source>
</evidence>
<feature type="domain" description="SusD-like N-terminal" evidence="7">
    <location>
        <begin position="79"/>
        <end position="207"/>
    </location>
</feature>